<dbReference type="SMART" id="SM00185">
    <property type="entry name" value="ARM"/>
    <property type="match status" value="11"/>
</dbReference>
<gene>
    <name evidence="4" type="primary">PUB3</name>
    <name evidence="4" type="ORF">AK812_SmicGene18267</name>
</gene>
<dbReference type="Gene3D" id="1.25.10.10">
    <property type="entry name" value="Leucine-rich Repeat Variant"/>
    <property type="match status" value="4"/>
</dbReference>
<accession>A0A1Q9DVJ8</accession>
<dbReference type="PANTHER" id="PTHR23315">
    <property type="entry name" value="U BOX DOMAIN-CONTAINING"/>
    <property type="match status" value="1"/>
</dbReference>
<feature type="signal peptide" evidence="3">
    <location>
        <begin position="1"/>
        <end position="18"/>
    </location>
</feature>
<comment type="caution">
    <text evidence="4">The sequence shown here is derived from an EMBL/GenBank/DDBJ whole genome shotgun (WGS) entry which is preliminary data.</text>
</comment>
<dbReference type="InterPro" id="IPR016024">
    <property type="entry name" value="ARM-type_fold"/>
</dbReference>
<dbReference type="OrthoDB" id="439828at2759"/>
<dbReference type="SUPFAM" id="SSF48371">
    <property type="entry name" value="ARM repeat"/>
    <property type="match status" value="2"/>
</dbReference>
<feature type="repeat" description="ARM" evidence="1">
    <location>
        <begin position="1739"/>
        <end position="1781"/>
    </location>
</feature>
<feature type="repeat" description="ARM" evidence="1">
    <location>
        <begin position="1988"/>
        <end position="2030"/>
    </location>
</feature>
<proteinExistence type="predicted"/>
<feature type="repeat" description="ARM" evidence="1">
    <location>
        <begin position="1863"/>
        <end position="1894"/>
    </location>
</feature>
<protein>
    <submittedName>
        <fullName evidence="4">U-box domain-containing protein 3</fullName>
    </submittedName>
</protein>
<dbReference type="PANTHER" id="PTHR23315:SF7">
    <property type="entry name" value="U-BOX DOMAIN-CONTAINING PROTEIN 4"/>
    <property type="match status" value="1"/>
</dbReference>
<feature type="region of interest" description="Disordered" evidence="2">
    <location>
        <begin position="908"/>
        <end position="928"/>
    </location>
</feature>
<dbReference type="EMBL" id="LSRX01000371">
    <property type="protein sequence ID" value="OLP99171.1"/>
    <property type="molecule type" value="Genomic_DNA"/>
</dbReference>
<feature type="region of interest" description="Disordered" evidence="2">
    <location>
        <begin position="298"/>
        <end position="335"/>
    </location>
</feature>
<name>A0A1Q9DVJ8_SYMMI</name>
<dbReference type="Pfam" id="PF00514">
    <property type="entry name" value="Arm"/>
    <property type="match status" value="3"/>
</dbReference>
<organism evidence="4 5">
    <name type="scientific">Symbiodinium microadriaticum</name>
    <name type="common">Dinoflagellate</name>
    <name type="synonym">Zooxanthella microadriatica</name>
    <dbReference type="NCBI Taxonomy" id="2951"/>
    <lineage>
        <taxon>Eukaryota</taxon>
        <taxon>Sar</taxon>
        <taxon>Alveolata</taxon>
        <taxon>Dinophyceae</taxon>
        <taxon>Suessiales</taxon>
        <taxon>Symbiodiniaceae</taxon>
        <taxon>Symbiodinium</taxon>
    </lineage>
</organism>
<feature type="chain" id="PRO_5010283286" evidence="3">
    <location>
        <begin position="19"/>
        <end position="2311"/>
    </location>
</feature>
<dbReference type="InterPro" id="IPR011989">
    <property type="entry name" value="ARM-like"/>
</dbReference>
<reference evidence="4 5" key="1">
    <citation type="submission" date="2016-02" db="EMBL/GenBank/DDBJ databases">
        <title>Genome analysis of coral dinoflagellate symbionts highlights evolutionary adaptations to a symbiotic lifestyle.</title>
        <authorList>
            <person name="Aranda M."/>
            <person name="Li Y."/>
            <person name="Liew Y.J."/>
            <person name="Baumgarten S."/>
            <person name="Simakov O."/>
            <person name="Wilson M."/>
            <person name="Piel J."/>
            <person name="Ashoor H."/>
            <person name="Bougouffa S."/>
            <person name="Bajic V.B."/>
            <person name="Ryu T."/>
            <person name="Ravasi T."/>
            <person name="Bayer T."/>
            <person name="Micklem G."/>
            <person name="Kim H."/>
            <person name="Bhak J."/>
            <person name="Lajeunesse T.C."/>
            <person name="Voolstra C.R."/>
        </authorList>
    </citation>
    <scope>NUCLEOTIDE SEQUENCE [LARGE SCALE GENOMIC DNA]</scope>
    <source>
        <strain evidence="4 5">CCMP2467</strain>
    </source>
</reference>
<evidence type="ECO:0000313" key="4">
    <source>
        <dbReference type="EMBL" id="OLP99171.1"/>
    </source>
</evidence>
<evidence type="ECO:0000256" key="3">
    <source>
        <dbReference type="SAM" id="SignalP"/>
    </source>
</evidence>
<feature type="compositionally biased region" description="Polar residues" evidence="2">
    <location>
        <begin position="1626"/>
        <end position="1642"/>
    </location>
</feature>
<dbReference type="InterPro" id="IPR000225">
    <property type="entry name" value="Armadillo"/>
</dbReference>
<keyword evidence="3" id="KW-0732">Signal</keyword>
<feature type="compositionally biased region" description="Low complexity" evidence="2">
    <location>
        <begin position="1643"/>
        <end position="1657"/>
    </location>
</feature>
<keyword evidence="5" id="KW-1185">Reference proteome</keyword>
<evidence type="ECO:0000313" key="5">
    <source>
        <dbReference type="Proteomes" id="UP000186817"/>
    </source>
</evidence>
<feature type="region of interest" description="Disordered" evidence="2">
    <location>
        <begin position="66"/>
        <end position="91"/>
    </location>
</feature>
<dbReference type="PROSITE" id="PS50176">
    <property type="entry name" value="ARM_REPEAT"/>
    <property type="match status" value="4"/>
</dbReference>
<feature type="repeat" description="ARM" evidence="1">
    <location>
        <begin position="1822"/>
        <end position="1864"/>
    </location>
</feature>
<dbReference type="Proteomes" id="UP000186817">
    <property type="component" value="Unassembled WGS sequence"/>
</dbReference>
<feature type="region of interest" description="Disordered" evidence="2">
    <location>
        <begin position="1616"/>
        <end position="1657"/>
    </location>
</feature>
<evidence type="ECO:0000256" key="1">
    <source>
        <dbReference type="PROSITE-ProRule" id="PRU00259"/>
    </source>
</evidence>
<evidence type="ECO:0000256" key="2">
    <source>
        <dbReference type="SAM" id="MobiDB-lite"/>
    </source>
</evidence>
<sequence length="2311" mass="247917">MGIRLFWWLSIDWTRLVSCPDDGSPLEWAKKGRWDRLRLAAARASADSFDLGGLAFHSSVAQGRKLMPCATTPAPTDDGRAKPRSTRGRTPRDADVRWLEGGRQFAPWHYTVEAMLQDARGVLHIPPPEVKEQLHHMPPGYTAKAGADAKTCHRMVGNGWHWGVASRLLGLLVMTMGQAGGGGHGARSLTTPTPQVLGEGLDEDSHWAAAARMQHSLVGWPSLEPALEAVLEFRREWRHDLARIRQDVLAELRELVEDAEDDTAAWLAALPAHVRATYITKDVNLGFDMLGSVRPAPGWRPRSDERYAHPEGLDRLRRENPPYVARKSARPRDQEHTQALLDELVAETRLGRVIGPPDDWAVPTVALPSVTGMGVLRQPPPGDCFAALSFAICQVDEHGELKLRRGEDWRRSGHNATMGASDVPTHHFLGDIVDLVLRAWAEGWDPVVFGHDLQNAYRQWAVRHPGHCGTFLPSAAGVTLWFHFAMCFGAAASVWNFNRAADAVQMLLRALLLVLLGHFVDDFNGVDAGDVADSAHHAVADFFALLGLQTKPSKAQAPAKNHVVQGVELAIRPEGVELSPTTKRVEKILGQIDNALARDSLSPDEASRLAGRLTFLSQSTFGSTGRAAVKPLYARAADTAANSDDTLSVGLRAALQALRRLVDGHRPRLVPWPGRVKGPFPVLYADAFFLDGDLRKKPGHLAPGDAVPRQARWQNGWGYVLLLDGHVFYDYGVIEPEHLAPFAARKAFIYVLEIVAQVLPLVTFARRLSPFWIAFIDNVAGQFALMKGYGKDPSVNGILASFWGLAADRQWSPDFHRVPSAANVSDAVSRGDDSRARAEGWTRVATPVGDIMDVLGRAASDIDFACADAVWGVGAPDGRRSAHPGPGTDFGAVRLVFNIRLSTFVNRPAPANSGGSPGGRRSAHPGPGTDFGAVRLDVGLYNLSKTGGLGRALADDTVLTADLELAAAFLSPLHVQVLLPDTQKEQGLSGVIVEVDDTSYGSTDADGCIQLMLPHGKRSAYLRHPSFGDGRFHMIPSQEDCCITFADVRLYIFATDPEADADDEDAGCQPSLVWICASAAITGLSVCTSILEKLISLSSGEQVSRRPACSLADLQIAASRTGFEWQPKEPSPLAERLEELGGSEYLRLLNCPVAMGYLKPTALVRLDSSATISISIADHPTAEALRDVVAEKLGLLSATSIQLRLLPLASDDSERLLDDGESIRPGWMIRAHQMVRVHVAVVTACCGEPLGDVSVTAESVTCRTDSSGTCQLMLPIGDCRVHLQHASFGEMRQLPLKVSKVEDRKVCFRMKPRLFVYATDPEEQEEEEDPDSVEDVGPSWDPSCVWLAADEGQIPEDAIGIGGSATCSWPSSAVRLRAHLRADRLLGFDLGPTGWADTSGSFYRNFEPLVDAFGTFFWTVCMARLLDADGQEATVGKSQGYWLDSDDFVSTADLDAENLGKVGFPRDWPGVYGSSKALKQLVGKKGKCAGKKVGVVPGPDASQLSMVKGLKFYPLQSFSNAERAAKAAGMDVVRGWAVYEHLDKGVSEAFVAERFWWNSLPDGTWIDFTPRPDVLPEILLAEAVDGAPKVVDVLSSRQHSLMLSLLAQRFPGHAVASEKPKADTKTGASAASSTKVTTKIQQSAKASPKPAGPAPASLQELARRIQSGDLEAVRQMEEKLRGEDELCIQVANEGLATPLSKMLSDSKTQEAALKLMLMLTDAGVSQPGSDIGTEMIAGGAVPSLRELLSSSNSALQEMSAAVLGNLCHESPENQDKLAEAGIFGKLVDLLSSGATPAQEAAYAIWNLTVGHEKNSDAIARMGAVPKLAELLKNTSDIAQENAAGALMHITMSTEARAAISKCNAIPKLCELLQPSYEPEVSTQAAGALLNLASDCTEYAKEIVSNDAIGPLINLVKDGPDLAREYAAGALMNLMRGEMEVATAAAKLSAIPVLAGLLSRSSGHSEALGALANLASGSADRQIQIYKAQVTRKTVSLLSDPDIDVRRSAAALLMNLAPHGKIKERIVEAGALKPLAKALKDDDEILKERAAGALANLFNDHSANVHQGFQQASEMIPSLVALIQEAGLSEDAKRQAAHALAMLAAEDGPCDAVWQAKAGPPLIALLKDMIGEAALGIMNLSWRWPEVKAELAKAGTLEYLMDMLRLGDAMAKEYAAGALMNMTAGSPDSAEKVTPAVKDLAELLKADAIQAAEWAAGALANIIRSGPAAQETAVAQGAATSLAALLPKVTANGMSLVVLALTSLAETQAASVTRALGAKEKAKLRDFRDSSNPDLQDYTKALVDKLGPGFSI</sequence>
<feature type="compositionally biased region" description="Basic and acidic residues" evidence="2">
    <location>
        <begin position="301"/>
        <end position="320"/>
    </location>
</feature>